<protein>
    <submittedName>
        <fullName evidence="1">Uncharacterized protein</fullName>
    </submittedName>
</protein>
<reference evidence="1 2" key="1">
    <citation type="journal article" date="2015" name="Sci. Rep.">
        <title>The power of single molecule real-time sequencing technology in the de novo assembly of a eukaryotic genome.</title>
        <authorList>
            <person name="Sakai H."/>
            <person name="Naito K."/>
            <person name="Ogiso-Tanaka E."/>
            <person name="Takahashi Y."/>
            <person name="Iseki K."/>
            <person name="Muto C."/>
            <person name="Satou K."/>
            <person name="Teruya K."/>
            <person name="Shiroma A."/>
            <person name="Shimoji M."/>
            <person name="Hirano T."/>
            <person name="Itoh T."/>
            <person name="Kaga A."/>
            <person name="Tomooka N."/>
        </authorList>
    </citation>
    <scope>NUCLEOTIDE SEQUENCE [LARGE SCALE GENOMIC DNA]</scope>
    <source>
        <strain evidence="2">cv. Shumari</strain>
    </source>
</reference>
<organism evidence="1 2">
    <name type="scientific">Vigna angularis var. angularis</name>
    <dbReference type="NCBI Taxonomy" id="157739"/>
    <lineage>
        <taxon>Eukaryota</taxon>
        <taxon>Viridiplantae</taxon>
        <taxon>Streptophyta</taxon>
        <taxon>Embryophyta</taxon>
        <taxon>Tracheophyta</taxon>
        <taxon>Spermatophyta</taxon>
        <taxon>Magnoliopsida</taxon>
        <taxon>eudicotyledons</taxon>
        <taxon>Gunneridae</taxon>
        <taxon>Pentapetalae</taxon>
        <taxon>rosids</taxon>
        <taxon>fabids</taxon>
        <taxon>Fabales</taxon>
        <taxon>Fabaceae</taxon>
        <taxon>Papilionoideae</taxon>
        <taxon>50 kb inversion clade</taxon>
        <taxon>NPAAA clade</taxon>
        <taxon>indigoferoid/millettioid clade</taxon>
        <taxon>Phaseoleae</taxon>
        <taxon>Vigna</taxon>
    </lineage>
</organism>
<dbReference type="EMBL" id="AP015041">
    <property type="protein sequence ID" value="BAT95425.1"/>
    <property type="molecule type" value="Genomic_DNA"/>
</dbReference>
<proteinExistence type="predicted"/>
<evidence type="ECO:0000313" key="2">
    <source>
        <dbReference type="Proteomes" id="UP000291084"/>
    </source>
</evidence>
<gene>
    <name evidence="1" type="primary">Vigan.08G214200</name>
    <name evidence="1" type="ORF">VIGAN_08214200</name>
</gene>
<dbReference type="AlphaFoldDB" id="A0A0S3SRJ3"/>
<accession>A0A0S3SRJ3</accession>
<keyword evidence="2" id="KW-1185">Reference proteome</keyword>
<evidence type="ECO:0000313" key="1">
    <source>
        <dbReference type="EMBL" id="BAT95425.1"/>
    </source>
</evidence>
<name>A0A0S3SRJ3_PHAAN</name>
<sequence length="136" mass="14890">MGGHELKNIPCQLVEVKSGVEKRSLTSYEGLDKNGEEDGGATHSENVVVEEHGVIVTEVLIEGYVLYIEHQGVGVRVDFEKVLSQVNRNEFCTASHVAQVVALDVVPQLVVVNNELCTASHATHADEIFRSFSDML</sequence>
<dbReference type="Proteomes" id="UP000291084">
    <property type="component" value="Chromosome 8"/>
</dbReference>